<evidence type="ECO:0000313" key="1">
    <source>
        <dbReference type="EMBL" id="SJM45461.1"/>
    </source>
</evidence>
<reference evidence="1 2" key="1">
    <citation type="submission" date="2017-02" db="EMBL/GenBank/DDBJ databases">
        <authorList>
            <person name="Peterson S.W."/>
        </authorList>
    </citation>
    <scope>NUCLEOTIDE SEQUENCE [LARGE SCALE GENOMIC DNA]</scope>
    <source>
        <strain evidence="1 2">3F5N</strain>
    </source>
</reference>
<dbReference type="PRINTS" id="PR01996">
    <property type="entry name" value="MTP1FAMILY"/>
</dbReference>
<gene>
    <name evidence="1" type="ORF">FM111_00050</name>
</gene>
<accession>A0A1R4EP91</accession>
<protein>
    <submittedName>
        <fullName evidence="1">Gene Transfer Agent tail protein</fullName>
    </submittedName>
</protein>
<dbReference type="Proteomes" id="UP000195766">
    <property type="component" value="Unassembled WGS sequence"/>
</dbReference>
<evidence type="ECO:0000313" key="2">
    <source>
        <dbReference type="Proteomes" id="UP000195766"/>
    </source>
</evidence>
<dbReference type="OrthoDB" id="7266971at2"/>
<dbReference type="EMBL" id="FUIE01000001">
    <property type="protein sequence ID" value="SJM45461.1"/>
    <property type="molecule type" value="Genomic_DNA"/>
</dbReference>
<sequence length="136" mass="14093">MSAQRGKDILLKIEGAGGVFTTVAGLRARTISLNAKTVDATDSDSAGRWRELLAGAGVKSAAVSGQGIFRDAASDALIREAFFEQAAKTWRLIVPDFGVLEGAFLVAALEYAGEHEGEASFALSLASAGEVTFSAV</sequence>
<dbReference type="InterPro" id="IPR011855">
    <property type="entry name" value="Phgtail_TP901_1"/>
</dbReference>
<dbReference type="InterPro" id="IPR022344">
    <property type="entry name" value="GTA_major-tail"/>
</dbReference>
<name>A0A1R4EP91_BREDI</name>
<dbReference type="Pfam" id="PF06199">
    <property type="entry name" value="Phage_tail_2"/>
    <property type="match status" value="1"/>
</dbReference>
<organism evidence="1 2">
    <name type="scientific">Brevundimonas diminuta 3F5N</name>
    <dbReference type="NCBI Taxonomy" id="1255603"/>
    <lineage>
        <taxon>Bacteria</taxon>
        <taxon>Pseudomonadati</taxon>
        <taxon>Pseudomonadota</taxon>
        <taxon>Alphaproteobacteria</taxon>
        <taxon>Caulobacterales</taxon>
        <taxon>Caulobacteraceae</taxon>
        <taxon>Brevundimonas</taxon>
    </lineage>
</organism>
<proteinExistence type="predicted"/>
<dbReference type="AlphaFoldDB" id="A0A1R4EP91"/>
<dbReference type="RefSeq" id="WP_087138702.1">
    <property type="nucleotide sequence ID" value="NZ_FUIE01000001.1"/>
</dbReference>
<dbReference type="NCBIfam" id="TIGR02126">
    <property type="entry name" value="phgtail_TP901_1"/>
    <property type="match status" value="1"/>
</dbReference>